<proteinExistence type="predicted"/>
<accession>A0A8S1M3A0</accession>
<feature type="coiled-coil region" evidence="1">
    <location>
        <begin position="199"/>
        <end position="226"/>
    </location>
</feature>
<evidence type="ECO:0000313" key="3">
    <source>
        <dbReference type="Proteomes" id="UP000692954"/>
    </source>
</evidence>
<dbReference type="EMBL" id="CAJJDN010000032">
    <property type="protein sequence ID" value="CAD8074850.1"/>
    <property type="molecule type" value="Genomic_DNA"/>
</dbReference>
<keyword evidence="3" id="KW-1185">Reference proteome</keyword>
<dbReference type="AlphaFoldDB" id="A0A8S1M3A0"/>
<gene>
    <name evidence="2" type="ORF">PSON_ATCC_30995.1.T0320308</name>
</gene>
<name>A0A8S1M3A0_9CILI</name>
<evidence type="ECO:0000313" key="2">
    <source>
        <dbReference type="EMBL" id="CAD8074850.1"/>
    </source>
</evidence>
<comment type="caution">
    <text evidence="2">The sequence shown here is derived from an EMBL/GenBank/DDBJ whole genome shotgun (WGS) entry which is preliminary data.</text>
</comment>
<dbReference type="OrthoDB" id="292764at2759"/>
<organism evidence="2 3">
    <name type="scientific">Paramecium sonneborni</name>
    <dbReference type="NCBI Taxonomy" id="65129"/>
    <lineage>
        <taxon>Eukaryota</taxon>
        <taxon>Sar</taxon>
        <taxon>Alveolata</taxon>
        <taxon>Ciliophora</taxon>
        <taxon>Intramacronucleata</taxon>
        <taxon>Oligohymenophorea</taxon>
        <taxon>Peniculida</taxon>
        <taxon>Parameciidae</taxon>
        <taxon>Paramecium</taxon>
    </lineage>
</organism>
<evidence type="ECO:0000256" key="1">
    <source>
        <dbReference type="SAM" id="Coils"/>
    </source>
</evidence>
<sequence>MGCISAKDVQQSINKNIYNNMRQINIIAFDQLFLLQSQCLRDLDQLQNKVISRRINLINITKAHLLNNPKLTEAYKLWTWGVSLCNKGNSKGMNVHFSFNNPQESIDKTPTFIYNLGSCKELRFHWFAIILKEYIEYIYNAKIQFPQDRLKAKDIYDKLKTMKEQTSIYLNNLSPNEKIEAFANIEYNMNKIQKGLFNADQFYENLKELEQELETVIEKSFQYENEADQWGKKLYRDLDVIPVGEDSFRMRAKMNSLVLLYHPGKKRTQEEEDYYYNIKLERSKIKPKILNNDEDDQVKKFNFKIKWTGCSSVDRKWSEISFILEEHNEQIKQIKQIRNKIRFELQTYKYEDDNLIVAWKIYCLSLLTELKDVKITLNISDQESPQKIVKNQIVLNQNLELQSKLFSEYFFIIRPSKQKQLQEYWKKLDFDKQWIQGSFMNDDQFKMMHHQNQYNMMTNQAKNIYEFTSQNQVNQAIYMKKYMKLEEEAKELFRNGKVIFEEMEKLYEQYKIDKDVDKLMKQQLRSDDIILKKKSKLSKYN</sequence>
<reference evidence="2" key="1">
    <citation type="submission" date="2021-01" db="EMBL/GenBank/DDBJ databases">
        <authorList>
            <consortium name="Genoscope - CEA"/>
            <person name="William W."/>
        </authorList>
    </citation>
    <scope>NUCLEOTIDE SEQUENCE</scope>
</reference>
<dbReference type="Proteomes" id="UP000692954">
    <property type="component" value="Unassembled WGS sequence"/>
</dbReference>
<keyword evidence="1" id="KW-0175">Coiled coil</keyword>
<protein>
    <submittedName>
        <fullName evidence="2">Uncharacterized protein</fullName>
    </submittedName>
</protein>